<dbReference type="PANTHER" id="PTHR30055">
    <property type="entry name" value="HTH-TYPE TRANSCRIPTIONAL REGULATOR RUTR"/>
    <property type="match status" value="1"/>
</dbReference>
<dbReference type="Gene3D" id="1.10.357.10">
    <property type="entry name" value="Tetracycline Repressor, domain 2"/>
    <property type="match status" value="1"/>
</dbReference>
<dbReference type="SUPFAM" id="SSF46689">
    <property type="entry name" value="Homeodomain-like"/>
    <property type="match status" value="1"/>
</dbReference>
<proteinExistence type="predicted"/>
<dbReference type="EMBL" id="VFPH01000001">
    <property type="protein sequence ID" value="TQM42881.1"/>
    <property type="molecule type" value="Genomic_DNA"/>
</dbReference>
<evidence type="ECO:0000313" key="6">
    <source>
        <dbReference type="EMBL" id="TQM42881.1"/>
    </source>
</evidence>
<keyword evidence="2 4" id="KW-0238">DNA-binding</keyword>
<feature type="DNA-binding region" description="H-T-H motif" evidence="4">
    <location>
        <begin position="32"/>
        <end position="51"/>
    </location>
</feature>
<sequence length="232" mass="25767">MRNLVTSQRERGERIMDAAADLVLRWGYKRVTIEEVAKRAGIGKGTVYLHFRSRTWLFACVLMRESLGIVDELTAAVRRDPAAVLVAEQVRLTYLEVQRRPLLLALFARDDEVLGELAREPDADPVRRWRAELAADLFRLLREHGLMRTDLDLATQMYVVGAVQTGFYLQPSAPGSPEETASALHHTVHAAVEPSTPIDPDTLVAVAPAVLARYEQFRATVKAAISAEKGPA</sequence>
<evidence type="ECO:0000256" key="2">
    <source>
        <dbReference type="ARBA" id="ARBA00023125"/>
    </source>
</evidence>
<dbReference type="InterPro" id="IPR009057">
    <property type="entry name" value="Homeodomain-like_sf"/>
</dbReference>
<dbReference type="InterPro" id="IPR001647">
    <property type="entry name" value="HTH_TetR"/>
</dbReference>
<dbReference type="PRINTS" id="PR00455">
    <property type="entry name" value="HTHTETR"/>
</dbReference>
<dbReference type="Pfam" id="PF00440">
    <property type="entry name" value="TetR_N"/>
    <property type="match status" value="1"/>
</dbReference>
<dbReference type="GO" id="GO:0000976">
    <property type="term" value="F:transcription cis-regulatory region binding"/>
    <property type="evidence" value="ECO:0007669"/>
    <property type="project" value="TreeGrafter"/>
</dbReference>
<dbReference type="PROSITE" id="PS50977">
    <property type="entry name" value="HTH_TETR_2"/>
    <property type="match status" value="1"/>
</dbReference>
<keyword evidence="7" id="KW-1185">Reference proteome</keyword>
<dbReference type="AlphaFoldDB" id="A0A543G9Y5"/>
<evidence type="ECO:0000256" key="3">
    <source>
        <dbReference type="ARBA" id="ARBA00023163"/>
    </source>
</evidence>
<feature type="domain" description="HTH tetR-type" evidence="5">
    <location>
        <begin position="9"/>
        <end position="69"/>
    </location>
</feature>
<protein>
    <submittedName>
        <fullName evidence="6">TetR family transcriptional regulator</fullName>
    </submittedName>
</protein>
<gene>
    <name evidence="6" type="ORF">FB388_0217</name>
</gene>
<evidence type="ECO:0000313" key="7">
    <source>
        <dbReference type="Proteomes" id="UP000319818"/>
    </source>
</evidence>
<evidence type="ECO:0000256" key="1">
    <source>
        <dbReference type="ARBA" id="ARBA00023015"/>
    </source>
</evidence>
<keyword evidence="3" id="KW-0804">Transcription</keyword>
<dbReference type="InterPro" id="IPR050109">
    <property type="entry name" value="HTH-type_TetR-like_transc_reg"/>
</dbReference>
<dbReference type="Proteomes" id="UP000319818">
    <property type="component" value="Unassembled WGS sequence"/>
</dbReference>
<dbReference type="GO" id="GO:0003700">
    <property type="term" value="F:DNA-binding transcription factor activity"/>
    <property type="evidence" value="ECO:0007669"/>
    <property type="project" value="TreeGrafter"/>
</dbReference>
<dbReference type="PANTHER" id="PTHR30055:SF234">
    <property type="entry name" value="HTH-TYPE TRANSCRIPTIONAL REGULATOR BETI"/>
    <property type="match status" value="1"/>
</dbReference>
<reference evidence="6 7" key="1">
    <citation type="submission" date="2019-06" db="EMBL/GenBank/DDBJ databases">
        <title>Sequencing the genomes of 1000 actinobacteria strains.</title>
        <authorList>
            <person name="Klenk H.-P."/>
        </authorList>
    </citation>
    <scope>NUCLEOTIDE SEQUENCE [LARGE SCALE GENOMIC DNA]</scope>
    <source>
        <strain evidence="6 7">DSM 45511</strain>
    </source>
</reference>
<dbReference type="RefSeq" id="WP_142095699.1">
    <property type="nucleotide sequence ID" value="NZ_VFPH01000001.1"/>
</dbReference>
<dbReference type="OrthoDB" id="3682047at2"/>
<comment type="caution">
    <text evidence="6">The sequence shown here is derived from an EMBL/GenBank/DDBJ whole genome shotgun (WGS) entry which is preliminary data.</text>
</comment>
<evidence type="ECO:0000259" key="5">
    <source>
        <dbReference type="PROSITE" id="PS50977"/>
    </source>
</evidence>
<accession>A0A543G9Y5</accession>
<organism evidence="6 7">
    <name type="scientific">Pseudonocardia cypriaca</name>
    <dbReference type="NCBI Taxonomy" id="882449"/>
    <lineage>
        <taxon>Bacteria</taxon>
        <taxon>Bacillati</taxon>
        <taxon>Actinomycetota</taxon>
        <taxon>Actinomycetes</taxon>
        <taxon>Pseudonocardiales</taxon>
        <taxon>Pseudonocardiaceae</taxon>
        <taxon>Pseudonocardia</taxon>
    </lineage>
</organism>
<evidence type="ECO:0000256" key="4">
    <source>
        <dbReference type="PROSITE-ProRule" id="PRU00335"/>
    </source>
</evidence>
<keyword evidence="1" id="KW-0805">Transcription regulation</keyword>
<name>A0A543G9Y5_9PSEU</name>